<dbReference type="PANTHER" id="PTHR30386:SF17">
    <property type="entry name" value="ALKALINE PROTEASE SECRETION PROTEIN APRE"/>
    <property type="match status" value="1"/>
</dbReference>
<dbReference type="InterPro" id="IPR058781">
    <property type="entry name" value="HH_AprE-like"/>
</dbReference>
<dbReference type="InterPro" id="IPR050739">
    <property type="entry name" value="MFP"/>
</dbReference>
<dbReference type="Gene3D" id="2.40.50.100">
    <property type="match status" value="1"/>
</dbReference>
<keyword evidence="2" id="KW-0472">Membrane</keyword>
<organism evidence="4">
    <name type="scientific">Hellea balneolensis</name>
    <dbReference type="NCBI Taxonomy" id="287478"/>
    <lineage>
        <taxon>Bacteria</taxon>
        <taxon>Pseudomonadati</taxon>
        <taxon>Pseudomonadota</taxon>
        <taxon>Alphaproteobacteria</taxon>
        <taxon>Maricaulales</taxon>
        <taxon>Robiginitomaculaceae</taxon>
        <taxon>Hellea</taxon>
    </lineage>
</organism>
<feature type="non-terminal residue" evidence="4">
    <location>
        <position position="190"/>
    </location>
</feature>
<protein>
    <submittedName>
        <fullName evidence="4">Biotin/lipoyl-binding protein</fullName>
    </submittedName>
</protein>
<reference evidence="4" key="1">
    <citation type="journal article" date="2020" name="mSystems">
        <title>Genome- and Community-Level Interaction Insights into Carbon Utilization and Element Cycling Functions of Hydrothermarchaeota in Hydrothermal Sediment.</title>
        <authorList>
            <person name="Zhou Z."/>
            <person name="Liu Y."/>
            <person name="Xu W."/>
            <person name="Pan J."/>
            <person name="Luo Z.H."/>
            <person name="Li M."/>
        </authorList>
    </citation>
    <scope>NUCLEOTIDE SEQUENCE [LARGE SCALE GENOMIC DNA]</scope>
    <source>
        <strain evidence="4">HyVt-485</strain>
    </source>
</reference>
<dbReference type="Proteomes" id="UP000885830">
    <property type="component" value="Unassembled WGS sequence"/>
</dbReference>
<keyword evidence="2" id="KW-1133">Transmembrane helix</keyword>
<dbReference type="PRINTS" id="PR01490">
    <property type="entry name" value="RTXTOXIND"/>
</dbReference>
<evidence type="ECO:0000259" key="3">
    <source>
        <dbReference type="Pfam" id="PF25994"/>
    </source>
</evidence>
<accession>A0A7C5R147</accession>
<feature type="transmembrane region" description="Helical" evidence="2">
    <location>
        <begin position="25"/>
        <end position="46"/>
    </location>
</feature>
<dbReference type="Pfam" id="PF25994">
    <property type="entry name" value="HH_AprE"/>
    <property type="match status" value="1"/>
</dbReference>
<feature type="coiled-coil region" evidence="1">
    <location>
        <begin position="162"/>
        <end position="189"/>
    </location>
</feature>
<feature type="domain" description="AprE-like long alpha-helical hairpin" evidence="3">
    <location>
        <begin position="102"/>
        <end position="187"/>
    </location>
</feature>
<keyword evidence="1" id="KW-0175">Coiled coil</keyword>
<dbReference type="AlphaFoldDB" id="A0A7C5R147"/>
<evidence type="ECO:0000256" key="1">
    <source>
        <dbReference type="SAM" id="Coils"/>
    </source>
</evidence>
<evidence type="ECO:0000313" key="4">
    <source>
        <dbReference type="EMBL" id="HHL43303.1"/>
    </source>
</evidence>
<dbReference type="EMBL" id="DRMJ01000352">
    <property type="protein sequence ID" value="HHL43303.1"/>
    <property type="molecule type" value="Genomic_DNA"/>
</dbReference>
<dbReference type="PANTHER" id="PTHR30386">
    <property type="entry name" value="MEMBRANE FUSION SUBUNIT OF EMRAB-TOLC MULTIDRUG EFFLUX PUMP"/>
    <property type="match status" value="1"/>
</dbReference>
<sequence>MNMQMQIPNPEAQTVNSDKSGVNKFLFQGFLSLFILVVVFGGWSMIAKINGAIIAGGRIDVEGRPKTLQHLDGGIVSEILVKNGDLVNKGDVVLRLDPTATGANRTIVEKRLYEAQARVDRLKAERDHLPQILWSERIQKAMGRPDVAEIVDGQTNLFHARKKSEDGQIGQLKERIEQLNEQIRGLQDLE</sequence>
<gene>
    <name evidence="4" type="ORF">ENJ42_06795</name>
</gene>
<comment type="caution">
    <text evidence="4">The sequence shown here is derived from an EMBL/GenBank/DDBJ whole genome shotgun (WGS) entry which is preliminary data.</text>
</comment>
<name>A0A7C5R147_9PROT</name>
<proteinExistence type="predicted"/>
<keyword evidence="2" id="KW-0812">Transmembrane</keyword>
<evidence type="ECO:0000256" key="2">
    <source>
        <dbReference type="SAM" id="Phobius"/>
    </source>
</evidence>